<dbReference type="PANTHER" id="PTHR43903">
    <property type="entry name" value="NEUROLIGIN"/>
    <property type="match status" value="1"/>
</dbReference>
<keyword evidence="5" id="KW-1015">Disulfide bond</keyword>
<dbReference type="InParanoid" id="A0A6P8HYV8"/>
<proteinExistence type="inferred from homology"/>
<dbReference type="PROSITE" id="PS00941">
    <property type="entry name" value="CARBOXYLESTERASE_B_2"/>
    <property type="match status" value="1"/>
</dbReference>
<reference evidence="9" key="1">
    <citation type="submission" date="2025-08" db="UniProtKB">
        <authorList>
            <consortium name="RefSeq"/>
        </authorList>
    </citation>
    <scope>IDENTIFICATION</scope>
    <source>
        <tissue evidence="9">Tentacle</tissue>
    </source>
</reference>
<evidence type="ECO:0000259" key="7">
    <source>
        <dbReference type="Pfam" id="PF00135"/>
    </source>
</evidence>
<dbReference type="AlphaFoldDB" id="A0A6P8HYV8"/>
<keyword evidence="2" id="KW-0719">Serine esterase</keyword>
<evidence type="ECO:0000256" key="4">
    <source>
        <dbReference type="ARBA" id="ARBA00022801"/>
    </source>
</evidence>
<dbReference type="InterPro" id="IPR029058">
    <property type="entry name" value="AB_hydrolase_fold"/>
</dbReference>
<dbReference type="InterPro" id="IPR051093">
    <property type="entry name" value="Neuroligin/BSAL"/>
</dbReference>
<gene>
    <name evidence="9" type="primary">LOC116296669</name>
</gene>
<accession>A0A6P8HYV8</accession>
<keyword evidence="4" id="KW-0378">Hydrolase</keyword>
<comment type="similarity">
    <text evidence="1">Belongs to the type-B carboxylesterase/lipase family.</text>
</comment>
<name>A0A6P8HYV8_ACTTE</name>
<organism evidence="8 9">
    <name type="scientific">Actinia tenebrosa</name>
    <name type="common">Australian red waratah sea anemone</name>
    <dbReference type="NCBI Taxonomy" id="6105"/>
    <lineage>
        <taxon>Eukaryota</taxon>
        <taxon>Metazoa</taxon>
        <taxon>Cnidaria</taxon>
        <taxon>Anthozoa</taxon>
        <taxon>Hexacorallia</taxon>
        <taxon>Actiniaria</taxon>
        <taxon>Actiniidae</taxon>
        <taxon>Actinia</taxon>
    </lineage>
</organism>
<evidence type="ECO:0000256" key="2">
    <source>
        <dbReference type="ARBA" id="ARBA00022487"/>
    </source>
</evidence>
<feature type="domain" description="Carboxylesterase type B" evidence="7">
    <location>
        <begin position="19"/>
        <end position="542"/>
    </location>
</feature>
<dbReference type="Pfam" id="PF00135">
    <property type="entry name" value="COesterase"/>
    <property type="match status" value="1"/>
</dbReference>
<dbReference type="Proteomes" id="UP000515163">
    <property type="component" value="Unplaced"/>
</dbReference>
<dbReference type="GO" id="GO:0052689">
    <property type="term" value="F:carboxylic ester hydrolase activity"/>
    <property type="evidence" value="ECO:0007669"/>
    <property type="project" value="UniProtKB-KW"/>
</dbReference>
<feature type="chain" id="PRO_5028387475" evidence="6">
    <location>
        <begin position="18"/>
        <end position="592"/>
    </location>
</feature>
<evidence type="ECO:0000313" key="9">
    <source>
        <dbReference type="RefSeq" id="XP_031560588.1"/>
    </source>
</evidence>
<evidence type="ECO:0000313" key="8">
    <source>
        <dbReference type="Proteomes" id="UP000515163"/>
    </source>
</evidence>
<dbReference type="InterPro" id="IPR002018">
    <property type="entry name" value="CarbesteraseB"/>
</dbReference>
<dbReference type="GeneID" id="116296669"/>
<dbReference type="KEGG" id="aten:116296669"/>
<evidence type="ECO:0000256" key="1">
    <source>
        <dbReference type="ARBA" id="ARBA00005964"/>
    </source>
</evidence>
<dbReference type="RefSeq" id="XP_031560588.1">
    <property type="nucleotide sequence ID" value="XM_031704728.1"/>
</dbReference>
<dbReference type="SUPFAM" id="SSF53474">
    <property type="entry name" value="alpha/beta-Hydrolases"/>
    <property type="match status" value="1"/>
</dbReference>
<dbReference type="Gene3D" id="3.40.50.1820">
    <property type="entry name" value="alpha/beta hydrolase"/>
    <property type="match status" value="1"/>
</dbReference>
<sequence length="592" mass="67118">MFALALLVLHIVVFGSARNVVRTKQGHMWGTRQDIQDYKGLIKPVYKFLGVPYAEKPIGNLRFKRPQSLKSQRVRIYNATYFRPICLQNNDYYGKSILTAWPGFDHEKDMSEDCLYLNIYTPSITSCKKKYSVIFYIHGGSYVAGTPVRDISPGEYLPTRDVVLVTVQYRLGPFGFFTTGDSEAPGNMGLLDQVEALKWVQRNIEGFCGDKNSVTLLGESAGGSSVSLHYLSPLSEGLFHRGIAVSGVDFSPFAYNPKSVVLKGSNKLAETLECGRKTSEEKMKCLRSLSSSIILNKSASLHHMSPFVDNHFLPDEPEKLRKNGKFHKLPFMSGFVSQEGAHILQSKNFTNYNLHGFKEDLKEFLSRQYHDQYKNSYTSAAYNALVFQYTPWVDVTDSHRIRKKLIDLNTDYFIVAPTHAALTLHSDHGAPTYMFEFAHRSKYHPKPEWMGVVHEDTTAYKFGLPLLSSPRSMLSFDDDEDRNVSDLMTTIYLNFAKFGQPTPTSVYGTQWEMFNSSSKAYLKIKKNPFMTSKYHPIRIAFWNSYFPTLLSKQPLPPSIEGSKTSGVVAFRGSRFVFIIFIGTLGRILGWKG</sequence>
<keyword evidence="3 6" id="KW-0732">Signal</keyword>
<evidence type="ECO:0000256" key="3">
    <source>
        <dbReference type="ARBA" id="ARBA00022729"/>
    </source>
</evidence>
<protein>
    <submittedName>
        <fullName evidence="9">Cholinesterase 1-like</fullName>
    </submittedName>
</protein>
<dbReference type="OrthoDB" id="3200163at2759"/>
<dbReference type="InterPro" id="IPR019819">
    <property type="entry name" value="Carboxylesterase_B_CS"/>
</dbReference>
<feature type="signal peptide" evidence="6">
    <location>
        <begin position="1"/>
        <end position="17"/>
    </location>
</feature>
<keyword evidence="8" id="KW-1185">Reference proteome</keyword>
<evidence type="ECO:0000256" key="5">
    <source>
        <dbReference type="ARBA" id="ARBA00023157"/>
    </source>
</evidence>
<dbReference type="FunFam" id="3.40.50.1820:FF:000029">
    <property type="entry name" value="Acetylcholinesterase"/>
    <property type="match status" value="1"/>
</dbReference>
<evidence type="ECO:0000256" key="6">
    <source>
        <dbReference type="SAM" id="SignalP"/>
    </source>
</evidence>